<sequence length="390" mass="43501" precursor="true">MPRILSPSRLLPAVLLLCSVGGLYVAHAQTGANAPDAAPTLEQCRQRIAPSAPSIDFDCLRRVYALPVAQWPAPYIDEGVQWQELAPLPKHPPEPADNPGTPEKIALGRKLFEDPRLSRSGQIACASCHDRQLGWGDGRKVSFGHDRQAGKRNAMSVAMAAYAHPLFWDGRAATLEEQAAFPIQDSREMAFTTRELEQRLNRSKDYPAEFARVFGSRRISVREVGQAIAAYERTLVPRNNRFDRFLEGNRNLLGDQQLWGLHLFRTHARCMNCHSGPALTNNGFHNLGLHFYGRPQQDLGRYEITGDPADSGKFRTPSLRNVSSTGPWMHTGGFTQMRGIVNMYNVGMPRPQPKPGQADDPLFPQPDPLLKVLDLHKTELEAITEFLQSL</sequence>
<dbReference type="KEGG" id="sacz:AOT14_10880"/>
<dbReference type="EMBL" id="CP012900">
    <property type="protein sequence ID" value="ALJ27500.1"/>
    <property type="molecule type" value="Genomic_DNA"/>
</dbReference>
<dbReference type="PATRIC" id="fig|128780.6.peg.1086"/>
<dbReference type="Gene3D" id="1.10.760.10">
    <property type="entry name" value="Cytochrome c-like domain"/>
    <property type="match status" value="2"/>
</dbReference>
<feature type="chain" id="PRO_5006588556" evidence="4">
    <location>
        <begin position="29"/>
        <end position="390"/>
    </location>
</feature>
<dbReference type="SUPFAM" id="SSF46626">
    <property type="entry name" value="Cytochrome c"/>
    <property type="match status" value="2"/>
</dbReference>
<evidence type="ECO:0000313" key="6">
    <source>
        <dbReference type="EMBL" id="ALJ27500.1"/>
    </source>
</evidence>
<organism evidence="6 7">
    <name type="scientific">Stenotrophomonas acidaminiphila</name>
    <dbReference type="NCBI Taxonomy" id="128780"/>
    <lineage>
        <taxon>Bacteria</taxon>
        <taxon>Pseudomonadati</taxon>
        <taxon>Pseudomonadota</taxon>
        <taxon>Gammaproteobacteria</taxon>
        <taxon>Lysobacterales</taxon>
        <taxon>Lysobacteraceae</taxon>
        <taxon>Stenotrophomonas</taxon>
    </lineage>
</organism>
<dbReference type="OrthoDB" id="9805202at2"/>
<dbReference type="AlphaFoldDB" id="A0A0S1AXG2"/>
<evidence type="ECO:0000256" key="4">
    <source>
        <dbReference type="SAM" id="SignalP"/>
    </source>
</evidence>
<dbReference type="GO" id="GO:0030313">
    <property type="term" value="C:cell envelope"/>
    <property type="evidence" value="ECO:0007669"/>
    <property type="project" value="UniProtKB-SubCell"/>
</dbReference>
<reference evidence="6 7" key="1">
    <citation type="journal article" date="2015" name="Genome Announc.">
        <title>Complete Genome Sequencing of Stenotrophomonas acidaminiphila ZAC14D2_NAIMI4_2, a Multidrug-Resistant Strain Isolated from Sediments of a Polluted River in Mexico, Uncovers New Antibiotic Resistance Genes and a Novel Class-II Lasso Peptide Biosynthesis Gene Cluster.</title>
        <authorList>
            <person name="Vinuesa P."/>
            <person name="Ochoa-Sanchez L.E."/>
        </authorList>
    </citation>
    <scope>NUCLEOTIDE SEQUENCE [LARGE SCALE GENOMIC DNA]</scope>
    <source>
        <strain evidence="6 7">ZAC14D2_NAIMI4_2</strain>
    </source>
</reference>
<evidence type="ECO:0000259" key="5">
    <source>
        <dbReference type="Pfam" id="PF03150"/>
    </source>
</evidence>
<feature type="domain" description="Di-haem cytochrome c peroxidase" evidence="5">
    <location>
        <begin position="102"/>
        <end position="250"/>
    </location>
</feature>
<dbReference type="GO" id="GO:0004130">
    <property type="term" value="F:cytochrome-c peroxidase activity"/>
    <property type="evidence" value="ECO:0007669"/>
    <property type="project" value="TreeGrafter"/>
</dbReference>
<evidence type="ECO:0000313" key="7">
    <source>
        <dbReference type="Proteomes" id="UP000061010"/>
    </source>
</evidence>
<dbReference type="GO" id="GO:0020037">
    <property type="term" value="F:heme binding"/>
    <property type="evidence" value="ECO:0007669"/>
    <property type="project" value="InterPro"/>
</dbReference>
<dbReference type="PANTHER" id="PTHR30600:SF10">
    <property type="entry name" value="BLL6722 PROTEIN"/>
    <property type="match status" value="1"/>
</dbReference>
<evidence type="ECO:0000256" key="3">
    <source>
        <dbReference type="ARBA" id="ARBA00023002"/>
    </source>
</evidence>
<name>A0A0S1AXG2_9GAMM</name>
<dbReference type="InterPro" id="IPR051395">
    <property type="entry name" value="Cytochrome_c_Peroxidase/MauG"/>
</dbReference>
<keyword evidence="7" id="KW-1185">Reference proteome</keyword>
<dbReference type="InterPro" id="IPR036909">
    <property type="entry name" value="Cyt_c-like_dom_sf"/>
</dbReference>
<dbReference type="PANTHER" id="PTHR30600">
    <property type="entry name" value="CYTOCHROME C PEROXIDASE-RELATED"/>
    <property type="match status" value="1"/>
</dbReference>
<evidence type="ECO:0000256" key="1">
    <source>
        <dbReference type="ARBA" id="ARBA00004196"/>
    </source>
</evidence>
<protein>
    <submittedName>
        <fullName evidence="6">Cytochrome C peroxidase</fullName>
    </submittedName>
</protein>
<keyword evidence="6" id="KW-0575">Peroxidase</keyword>
<gene>
    <name evidence="6" type="ORF">AOT14_10880</name>
</gene>
<feature type="signal peptide" evidence="4">
    <location>
        <begin position="1"/>
        <end position="28"/>
    </location>
</feature>
<dbReference type="Pfam" id="PF03150">
    <property type="entry name" value="CCP_MauG"/>
    <property type="match status" value="1"/>
</dbReference>
<keyword evidence="3" id="KW-0560">Oxidoreductase</keyword>
<dbReference type="InterPro" id="IPR004852">
    <property type="entry name" value="Di-haem_cyt_c_peroxidsae"/>
</dbReference>
<evidence type="ECO:0000256" key="2">
    <source>
        <dbReference type="ARBA" id="ARBA00022729"/>
    </source>
</evidence>
<proteinExistence type="predicted"/>
<keyword evidence="2 4" id="KW-0732">Signal</keyword>
<accession>A0A0S1AXG2</accession>
<dbReference type="GO" id="GO:0009055">
    <property type="term" value="F:electron transfer activity"/>
    <property type="evidence" value="ECO:0007669"/>
    <property type="project" value="InterPro"/>
</dbReference>
<dbReference type="Proteomes" id="UP000061010">
    <property type="component" value="Chromosome"/>
</dbReference>
<comment type="subcellular location">
    <subcellularLocation>
        <location evidence="1">Cell envelope</location>
    </subcellularLocation>
</comment>